<dbReference type="AlphaFoldDB" id="A0A2J8A3Y7"/>
<organism evidence="1 2">
    <name type="scientific">Tetrabaena socialis</name>
    <dbReference type="NCBI Taxonomy" id="47790"/>
    <lineage>
        <taxon>Eukaryota</taxon>
        <taxon>Viridiplantae</taxon>
        <taxon>Chlorophyta</taxon>
        <taxon>core chlorophytes</taxon>
        <taxon>Chlorophyceae</taxon>
        <taxon>CS clade</taxon>
        <taxon>Chlamydomonadales</taxon>
        <taxon>Tetrabaenaceae</taxon>
        <taxon>Tetrabaena</taxon>
    </lineage>
</organism>
<reference evidence="1 2" key="1">
    <citation type="journal article" date="2017" name="Mol. Biol. Evol.">
        <title>The 4-celled Tetrabaena socialis nuclear genome reveals the essential components for genetic control of cell number at the origin of multicellularity in the volvocine lineage.</title>
        <authorList>
            <person name="Featherston J."/>
            <person name="Arakaki Y."/>
            <person name="Hanschen E.R."/>
            <person name="Ferris P.J."/>
            <person name="Michod R.E."/>
            <person name="Olson B.J.S.C."/>
            <person name="Nozaki H."/>
            <person name="Durand P.M."/>
        </authorList>
    </citation>
    <scope>NUCLEOTIDE SEQUENCE [LARGE SCALE GENOMIC DNA]</scope>
    <source>
        <strain evidence="1 2">NIES-571</strain>
    </source>
</reference>
<sequence>MRSRVVDDVAPLRVVDDELAQPRRAPLTSRLVSMILSSTRSTWKSRSSNLSTFSRQNRLRSEASAMRKTFSFCATRHTSTSSLTRPMGPITSAAPRRNSCRVPRSFNNAARQLMAVLMTLHFVNDAPKETSQGCFALPRLVLTI</sequence>
<dbReference type="EMBL" id="PGGS01000191">
    <property type="protein sequence ID" value="PNH07225.1"/>
    <property type="molecule type" value="Genomic_DNA"/>
</dbReference>
<evidence type="ECO:0000313" key="2">
    <source>
        <dbReference type="Proteomes" id="UP000236333"/>
    </source>
</evidence>
<accession>A0A2J8A3Y7</accession>
<gene>
    <name evidence="1" type="ORF">TSOC_006319</name>
</gene>
<evidence type="ECO:0000313" key="1">
    <source>
        <dbReference type="EMBL" id="PNH07225.1"/>
    </source>
</evidence>
<name>A0A2J8A3Y7_9CHLO</name>
<comment type="caution">
    <text evidence="1">The sequence shown here is derived from an EMBL/GenBank/DDBJ whole genome shotgun (WGS) entry which is preliminary data.</text>
</comment>
<protein>
    <submittedName>
        <fullName evidence="1">Uncharacterized protein</fullName>
    </submittedName>
</protein>
<dbReference type="Proteomes" id="UP000236333">
    <property type="component" value="Unassembled WGS sequence"/>
</dbReference>
<keyword evidence="2" id="KW-1185">Reference proteome</keyword>
<proteinExistence type="predicted"/>